<proteinExistence type="predicted"/>
<organism evidence="2 3">
    <name type="scientific">Xenopus laevis</name>
    <name type="common">African clawed frog</name>
    <dbReference type="NCBI Taxonomy" id="8355"/>
    <lineage>
        <taxon>Eukaryota</taxon>
        <taxon>Metazoa</taxon>
        <taxon>Chordata</taxon>
        <taxon>Craniata</taxon>
        <taxon>Vertebrata</taxon>
        <taxon>Euteleostomi</taxon>
        <taxon>Amphibia</taxon>
        <taxon>Batrachia</taxon>
        <taxon>Anura</taxon>
        <taxon>Pipoidea</taxon>
        <taxon>Pipidae</taxon>
        <taxon>Xenopodinae</taxon>
        <taxon>Xenopus</taxon>
        <taxon>Xenopus</taxon>
    </lineage>
</organism>
<evidence type="ECO:0000313" key="2">
    <source>
        <dbReference type="EMBL" id="OCT99222.1"/>
    </source>
</evidence>
<protein>
    <submittedName>
        <fullName evidence="2">Uncharacterized protein</fullName>
    </submittedName>
</protein>
<feature type="transmembrane region" description="Helical" evidence="1">
    <location>
        <begin position="271"/>
        <end position="293"/>
    </location>
</feature>
<keyword evidence="1" id="KW-0812">Transmembrane</keyword>
<name>A0A974DYL6_XENLA</name>
<keyword evidence="1" id="KW-0472">Membrane</keyword>
<dbReference type="AlphaFoldDB" id="A0A974DYL6"/>
<dbReference type="Proteomes" id="UP000694892">
    <property type="component" value="Chromosome 1L"/>
</dbReference>
<sequence>MVCPGSGCSARLYGGSSWGCCCVDVPSMRAPSSVRQTLGEICPALPDKQSLRCSCGPGEAASTLSLAPSSTYTLSPSSTYTLSPSSTYTLAHSSTYTLAHSSTYTLSPSSTYTLSPSSTYTLSRSQQHLHSLSLPAAPTLSLPTAPTLSLSAFWLRSSVLGTAWATEPIASARTRKDDSISSLSPSRILCLPAAPHSPSPSSTYTLSLSSSSTHTLPISTTPTISTSSTHTLPVSTHTYNTFIPFIPLFMDGQVWTAKEPSIKSLFCVTKVVGAVYLLIIAVLVSLHSLHCWLSLLKQCSKSHLIITPGENSFLLHCFQESEPVDKRVRQILLLIAITSTNNLKTTGKKLYLYWVNLARFPSLKICETSKMR</sequence>
<reference evidence="3" key="1">
    <citation type="journal article" date="2016" name="Nature">
        <title>Genome evolution in the allotetraploid frog Xenopus laevis.</title>
        <authorList>
            <person name="Session A.M."/>
            <person name="Uno Y."/>
            <person name="Kwon T."/>
            <person name="Chapman J.A."/>
            <person name="Toyoda A."/>
            <person name="Takahashi S."/>
            <person name="Fukui A."/>
            <person name="Hikosaka A."/>
            <person name="Suzuki A."/>
            <person name="Kondo M."/>
            <person name="van Heeringen S.J."/>
            <person name="Quigley I."/>
            <person name="Heinz S."/>
            <person name="Ogino H."/>
            <person name="Ochi H."/>
            <person name="Hellsten U."/>
            <person name="Lyons J.B."/>
            <person name="Simakov O."/>
            <person name="Putnam N."/>
            <person name="Stites J."/>
            <person name="Kuroki Y."/>
            <person name="Tanaka T."/>
            <person name="Michiue T."/>
            <person name="Watanabe M."/>
            <person name="Bogdanovic O."/>
            <person name="Lister R."/>
            <person name="Georgiou G."/>
            <person name="Paranjpe S.S."/>
            <person name="van Kruijsbergen I."/>
            <person name="Shu S."/>
            <person name="Carlson J."/>
            <person name="Kinoshita T."/>
            <person name="Ohta Y."/>
            <person name="Mawaribuchi S."/>
            <person name="Jenkins J."/>
            <person name="Grimwood J."/>
            <person name="Schmutz J."/>
            <person name="Mitros T."/>
            <person name="Mozaffari S.V."/>
            <person name="Suzuki Y."/>
            <person name="Haramoto Y."/>
            <person name="Yamamoto T.S."/>
            <person name="Takagi C."/>
            <person name="Heald R."/>
            <person name="Miller K."/>
            <person name="Haudenschild C."/>
            <person name="Kitzman J."/>
            <person name="Nakayama T."/>
            <person name="Izutsu Y."/>
            <person name="Robert J."/>
            <person name="Fortriede J."/>
            <person name="Burns K."/>
            <person name="Lotay V."/>
            <person name="Karimi K."/>
            <person name="Yasuoka Y."/>
            <person name="Dichmann D.S."/>
            <person name="Flajnik M.F."/>
            <person name="Houston D.W."/>
            <person name="Shendure J."/>
            <person name="DuPasquier L."/>
            <person name="Vize P.D."/>
            <person name="Zorn A.M."/>
            <person name="Ito M."/>
            <person name="Marcotte E.M."/>
            <person name="Wallingford J.B."/>
            <person name="Ito Y."/>
            <person name="Asashima M."/>
            <person name="Ueno N."/>
            <person name="Matsuda Y."/>
            <person name="Veenstra G.J."/>
            <person name="Fujiyama A."/>
            <person name="Harland R.M."/>
            <person name="Taira M."/>
            <person name="Rokhsar D.S."/>
        </authorList>
    </citation>
    <scope>NUCLEOTIDE SEQUENCE [LARGE SCALE GENOMIC DNA]</scope>
    <source>
        <strain evidence="3">J</strain>
    </source>
</reference>
<accession>A0A974DYL6</accession>
<evidence type="ECO:0000256" key="1">
    <source>
        <dbReference type="SAM" id="Phobius"/>
    </source>
</evidence>
<dbReference type="EMBL" id="CM004466">
    <property type="protein sequence ID" value="OCT99222.1"/>
    <property type="molecule type" value="Genomic_DNA"/>
</dbReference>
<evidence type="ECO:0000313" key="3">
    <source>
        <dbReference type="Proteomes" id="UP000694892"/>
    </source>
</evidence>
<gene>
    <name evidence="2" type="ORF">XELAEV_18005010mg</name>
</gene>
<keyword evidence="1" id="KW-1133">Transmembrane helix</keyword>